<dbReference type="SUPFAM" id="SSF47384">
    <property type="entry name" value="Homodimeric domain of signal transducing histidine kinase"/>
    <property type="match status" value="1"/>
</dbReference>
<keyword evidence="10" id="KW-0067">ATP-binding</keyword>
<evidence type="ECO:0000256" key="10">
    <source>
        <dbReference type="ARBA" id="ARBA00022840"/>
    </source>
</evidence>
<dbReference type="PROSITE" id="PS50109">
    <property type="entry name" value="HIS_KIN"/>
    <property type="match status" value="1"/>
</dbReference>
<name>A0A1H7Z3E0_9RHOB</name>
<keyword evidence="8" id="KW-0547">Nucleotide-binding</keyword>
<evidence type="ECO:0000256" key="2">
    <source>
        <dbReference type="ARBA" id="ARBA00004651"/>
    </source>
</evidence>
<dbReference type="GO" id="GO:0005524">
    <property type="term" value="F:ATP binding"/>
    <property type="evidence" value="ECO:0007669"/>
    <property type="project" value="UniProtKB-KW"/>
</dbReference>
<dbReference type="EC" id="2.7.13.3" evidence="3"/>
<proteinExistence type="predicted"/>
<dbReference type="GO" id="GO:0000155">
    <property type="term" value="F:phosphorelay sensor kinase activity"/>
    <property type="evidence" value="ECO:0007669"/>
    <property type="project" value="InterPro"/>
</dbReference>
<dbReference type="InterPro" id="IPR036890">
    <property type="entry name" value="HATPase_C_sf"/>
</dbReference>
<dbReference type="Proteomes" id="UP000198761">
    <property type="component" value="Unassembled WGS sequence"/>
</dbReference>
<organism evidence="16 17">
    <name type="scientific">Gemmobacter aquatilis</name>
    <dbReference type="NCBI Taxonomy" id="933059"/>
    <lineage>
        <taxon>Bacteria</taxon>
        <taxon>Pseudomonadati</taxon>
        <taxon>Pseudomonadota</taxon>
        <taxon>Alphaproteobacteria</taxon>
        <taxon>Rhodobacterales</taxon>
        <taxon>Paracoccaceae</taxon>
        <taxon>Gemmobacter</taxon>
    </lineage>
</organism>
<dbReference type="RefSeq" id="WP_281243103.1">
    <property type="nucleotide sequence ID" value="NZ_FOCE01000001.1"/>
</dbReference>
<keyword evidence="6" id="KW-0808">Transferase</keyword>
<evidence type="ECO:0000256" key="12">
    <source>
        <dbReference type="ARBA" id="ARBA00023012"/>
    </source>
</evidence>
<evidence type="ECO:0000256" key="8">
    <source>
        <dbReference type="ARBA" id="ARBA00022741"/>
    </source>
</evidence>
<dbReference type="PRINTS" id="PR00344">
    <property type="entry name" value="BCTRLSENSOR"/>
</dbReference>
<dbReference type="PIRSF" id="PIRSF036431">
    <property type="entry name" value="STHK_DctB"/>
    <property type="match status" value="1"/>
</dbReference>
<evidence type="ECO:0000256" key="11">
    <source>
        <dbReference type="ARBA" id="ARBA00022989"/>
    </source>
</evidence>
<keyword evidence="14" id="KW-0472">Membrane</keyword>
<dbReference type="CDD" id="cd00082">
    <property type="entry name" value="HisKA"/>
    <property type="match status" value="1"/>
</dbReference>
<keyword evidence="9 16" id="KW-0418">Kinase</keyword>
<protein>
    <recommendedName>
        <fullName evidence="3">histidine kinase</fullName>
        <ecNumber evidence="3">2.7.13.3</ecNumber>
    </recommendedName>
</protein>
<dbReference type="InterPro" id="IPR003661">
    <property type="entry name" value="HisK_dim/P_dom"/>
</dbReference>
<dbReference type="PANTHER" id="PTHR43065">
    <property type="entry name" value="SENSOR HISTIDINE KINASE"/>
    <property type="match status" value="1"/>
</dbReference>
<dbReference type="PANTHER" id="PTHR43065:SF46">
    <property type="entry name" value="C4-DICARBOXYLATE TRANSPORT SENSOR PROTEIN DCTB"/>
    <property type="match status" value="1"/>
</dbReference>
<dbReference type="Gene3D" id="1.10.287.130">
    <property type="match status" value="1"/>
</dbReference>
<keyword evidence="17" id="KW-1185">Reference proteome</keyword>
<evidence type="ECO:0000256" key="3">
    <source>
        <dbReference type="ARBA" id="ARBA00012438"/>
    </source>
</evidence>
<gene>
    <name evidence="16" type="ORF">SAMN04488103_101398</name>
</gene>
<keyword evidence="7 14" id="KW-0812">Transmembrane</keyword>
<sequence>MLRRPLHIGLALLVALICLAGTYRLAGTAALARLTQDLQFSAQSRAQALTAELDKQRAVAGILADDGLIIAGLRLPTAPQIEAMSRKLERLRQETASTVIYVLDLRGVAVAASNWDEPVSFVGEDYSFRDYFIHALRDGTAQQFALGTVSHRPGLYLSHRVMEGGQTVGVVVVKVEFDAIEATWMRAGEVTHVVDGAGQILLTTRPNLRFQPMPPDNGSDLQISLGLPATQWQLVIRSSLAPVRQVAALAAVAMALALVVAAFMLARLGRRRRRAAAAVEAERRYRADLEREVADRTRALSAEMQEREAAEQRLRSLQGDLVQANKLAALGQITAGVAHEINQPLATIRLLAENALALLPAGVSDVEGNLGTIVRMSDRIGHITTELRSFARKASGRTEPVALKDPYDASILLSASRLRPSDVRLIHPHIPPDLNVMAEGVRLEQVLVNLLQNAHEAVAGVAQPEIRVTLQEGPDRVVLTVADNGPGLAPEVAAQLFTPFQTTKPQGLGLGLVIAHDIARDFGGRLWADPPAPGQGATFHLELRRAQP</sequence>
<keyword evidence="4" id="KW-1003">Cell membrane</keyword>
<comment type="subcellular location">
    <subcellularLocation>
        <location evidence="2">Cell membrane</location>
        <topology evidence="2">Multi-pass membrane protein</topology>
    </subcellularLocation>
</comment>
<dbReference type="InterPro" id="IPR017055">
    <property type="entry name" value="Sig_transdc_His_kinase_DctB"/>
</dbReference>
<evidence type="ECO:0000256" key="14">
    <source>
        <dbReference type="SAM" id="Phobius"/>
    </source>
</evidence>
<keyword evidence="11 14" id="KW-1133">Transmembrane helix</keyword>
<dbReference type="STRING" id="933059.SAMN04488103_101398"/>
<feature type="coiled-coil region" evidence="13">
    <location>
        <begin position="300"/>
        <end position="327"/>
    </location>
</feature>
<reference evidence="16 17" key="1">
    <citation type="submission" date="2016-10" db="EMBL/GenBank/DDBJ databases">
        <authorList>
            <person name="de Groot N.N."/>
        </authorList>
    </citation>
    <scope>NUCLEOTIDE SEQUENCE [LARGE SCALE GENOMIC DNA]</scope>
    <source>
        <strain evidence="16 17">DSM 3857</strain>
    </source>
</reference>
<dbReference type="InterPro" id="IPR004358">
    <property type="entry name" value="Sig_transdc_His_kin-like_C"/>
</dbReference>
<dbReference type="Gene3D" id="3.30.450.20">
    <property type="entry name" value="PAS domain"/>
    <property type="match status" value="2"/>
</dbReference>
<dbReference type="InterPro" id="IPR005467">
    <property type="entry name" value="His_kinase_dom"/>
</dbReference>
<dbReference type="InterPro" id="IPR036097">
    <property type="entry name" value="HisK_dim/P_sf"/>
</dbReference>
<evidence type="ECO:0000256" key="9">
    <source>
        <dbReference type="ARBA" id="ARBA00022777"/>
    </source>
</evidence>
<evidence type="ECO:0000313" key="16">
    <source>
        <dbReference type="EMBL" id="SEM53112.1"/>
    </source>
</evidence>
<evidence type="ECO:0000256" key="5">
    <source>
        <dbReference type="ARBA" id="ARBA00022553"/>
    </source>
</evidence>
<comment type="catalytic activity">
    <reaction evidence="1">
        <text>ATP + protein L-histidine = ADP + protein N-phospho-L-histidine.</text>
        <dbReference type="EC" id="2.7.13.3"/>
    </reaction>
</comment>
<dbReference type="SUPFAM" id="SSF103190">
    <property type="entry name" value="Sensory domain-like"/>
    <property type="match status" value="1"/>
</dbReference>
<keyword evidence="12" id="KW-0902">Two-component regulatory system</keyword>
<dbReference type="InterPro" id="IPR029151">
    <property type="entry name" value="Sensor-like_sf"/>
</dbReference>
<dbReference type="SUPFAM" id="SSF55874">
    <property type="entry name" value="ATPase domain of HSP90 chaperone/DNA topoisomerase II/histidine kinase"/>
    <property type="match status" value="1"/>
</dbReference>
<feature type="transmembrane region" description="Helical" evidence="14">
    <location>
        <begin position="246"/>
        <end position="266"/>
    </location>
</feature>
<accession>A0A1H7Z3E0</accession>
<dbReference type="GO" id="GO:0005886">
    <property type="term" value="C:plasma membrane"/>
    <property type="evidence" value="ECO:0007669"/>
    <property type="project" value="UniProtKB-SubCell"/>
</dbReference>
<dbReference type="AlphaFoldDB" id="A0A1H7Z3E0"/>
<evidence type="ECO:0000256" key="6">
    <source>
        <dbReference type="ARBA" id="ARBA00022679"/>
    </source>
</evidence>
<evidence type="ECO:0000313" key="17">
    <source>
        <dbReference type="Proteomes" id="UP000198761"/>
    </source>
</evidence>
<feature type="domain" description="Histidine kinase" evidence="15">
    <location>
        <begin position="336"/>
        <end position="547"/>
    </location>
</feature>
<evidence type="ECO:0000259" key="15">
    <source>
        <dbReference type="PROSITE" id="PS50109"/>
    </source>
</evidence>
<evidence type="ECO:0000256" key="13">
    <source>
        <dbReference type="SAM" id="Coils"/>
    </source>
</evidence>
<dbReference type="Pfam" id="PF02518">
    <property type="entry name" value="HATPase_c"/>
    <property type="match status" value="1"/>
</dbReference>
<dbReference type="Pfam" id="PF00512">
    <property type="entry name" value="HisKA"/>
    <property type="match status" value="1"/>
</dbReference>
<evidence type="ECO:0000256" key="1">
    <source>
        <dbReference type="ARBA" id="ARBA00000085"/>
    </source>
</evidence>
<dbReference type="SMART" id="SM00387">
    <property type="entry name" value="HATPase_c"/>
    <property type="match status" value="1"/>
</dbReference>
<dbReference type="SMART" id="SM00388">
    <property type="entry name" value="HisKA"/>
    <property type="match status" value="1"/>
</dbReference>
<keyword evidence="5" id="KW-0597">Phosphoprotein</keyword>
<evidence type="ECO:0000256" key="7">
    <source>
        <dbReference type="ARBA" id="ARBA00022692"/>
    </source>
</evidence>
<evidence type="ECO:0000256" key="4">
    <source>
        <dbReference type="ARBA" id="ARBA00022475"/>
    </source>
</evidence>
<dbReference type="Gene3D" id="3.30.565.10">
    <property type="entry name" value="Histidine kinase-like ATPase, C-terminal domain"/>
    <property type="match status" value="1"/>
</dbReference>
<dbReference type="Gene3D" id="6.10.250.3020">
    <property type="match status" value="1"/>
</dbReference>
<dbReference type="EMBL" id="FOCE01000001">
    <property type="protein sequence ID" value="SEM53112.1"/>
    <property type="molecule type" value="Genomic_DNA"/>
</dbReference>
<dbReference type="InterPro" id="IPR003594">
    <property type="entry name" value="HATPase_dom"/>
</dbReference>
<keyword evidence="13" id="KW-0175">Coiled coil</keyword>